<dbReference type="PANTHER" id="PTHR15644">
    <property type="entry name" value="OSTEOPETROSIS ASSOCIATED TRANSMEMBRANE PROTEIN 1"/>
    <property type="match status" value="1"/>
</dbReference>
<dbReference type="AlphaFoldDB" id="A0A7D9L3D2"/>
<evidence type="ECO:0000313" key="1">
    <source>
        <dbReference type="EMBL" id="CAB4024634.1"/>
    </source>
</evidence>
<dbReference type="OrthoDB" id="8021850at2759"/>
<dbReference type="Pfam" id="PF09777">
    <property type="entry name" value="OSTMP1"/>
    <property type="match status" value="1"/>
</dbReference>
<dbReference type="Proteomes" id="UP001152795">
    <property type="component" value="Unassembled WGS sequence"/>
</dbReference>
<sequence length="139" mass="15861">MNYFVCKYSLILADMLKLFVIYVTVLFLSYSGSNETANNALYLNDSLGNVGKSIKRECASFLKLFANATQHFNWCIVKHAKPLRMCEKCTAQYSTLLKRNPVNFNSSVCVDDLVKSERFQVVMKVYDFQTGLWESAHCG</sequence>
<reference evidence="1" key="1">
    <citation type="submission" date="2020-04" db="EMBL/GenBank/DDBJ databases">
        <authorList>
            <person name="Alioto T."/>
            <person name="Alioto T."/>
            <person name="Gomez Garrido J."/>
        </authorList>
    </citation>
    <scope>NUCLEOTIDE SEQUENCE</scope>
    <source>
        <strain evidence="1">A484AB</strain>
    </source>
</reference>
<dbReference type="PANTHER" id="PTHR15644:SF2">
    <property type="entry name" value="OSTEOPETROSIS-ASSOCIATED TRANSMEMBRANE PROTEIN 1"/>
    <property type="match status" value="1"/>
</dbReference>
<accession>A0A7D9L3D2</accession>
<feature type="non-terminal residue" evidence="1">
    <location>
        <position position="139"/>
    </location>
</feature>
<organism evidence="1 2">
    <name type="scientific">Paramuricea clavata</name>
    <name type="common">Red gorgonian</name>
    <name type="synonym">Violescent sea-whip</name>
    <dbReference type="NCBI Taxonomy" id="317549"/>
    <lineage>
        <taxon>Eukaryota</taxon>
        <taxon>Metazoa</taxon>
        <taxon>Cnidaria</taxon>
        <taxon>Anthozoa</taxon>
        <taxon>Octocorallia</taxon>
        <taxon>Malacalcyonacea</taxon>
        <taxon>Plexauridae</taxon>
        <taxon>Paramuricea</taxon>
    </lineage>
</organism>
<keyword evidence="2" id="KW-1185">Reference proteome</keyword>
<name>A0A7D9L3D2_PARCT</name>
<comment type="caution">
    <text evidence="1">The sequence shown here is derived from an EMBL/GenBank/DDBJ whole genome shotgun (WGS) entry which is preliminary data.</text>
</comment>
<dbReference type="InterPro" id="IPR019172">
    <property type="entry name" value="Osteopetrosis-assoc_TM_1"/>
</dbReference>
<dbReference type="GO" id="GO:0005829">
    <property type="term" value="C:cytosol"/>
    <property type="evidence" value="ECO:0007669"/>
    <property type="project" value="TreeGrafter"/>
</dbReference>
<dbReference type="EMBL" id="CACRXK020013144">
    <property type="protein sequence ID" value="CAB4024634.1"/>
    <property type="molecule type" value="Genomic_DNA"/>
</dbReference>
<protein>
    <submittedName>
        <fullName evidence="1">Uncharacterized protein</fullName>
    </submittedName>
</protein>
<gene>
    <name evidence="1" type="ORF">PACLA_8A014661</name>
</gene>
<evidence type="ECO:0000313" key="2">
    <source>
        <dbReference type="Proteomes" id="UP001152795"/>
    </source>
</evidence>
<proteinExistence type="predicted"/>